<dbReference type="SUPFAM" id="SSF52540">
    <property type="entry name" value="P-loop containing nucleoside triphosphate hydrolases"/>
    <property type="match status" value="2"/>
</dbReference>
<evidence type="ECO:0000313" key="14">
    <source>
        <dbReference type="Proteomes" id="UP000187209"/>
    </source>
</evidence>
<dbReference type="GO" id="GO:0140658">
    <property type="term" value="F:ATP-dependent chromatin remodeler activity"/>
    <property type="evidence" value="ECO:0007669"/>
    <property type="project" value="TreeGrafter"/>
</dbReference>
<evidence type="ECO:0000256" key="2">
    <source>
        <dbReference type="ARBA" id="ARBA00009687"/>
    </source>
</evidence>
<keyword evidence="9" id="KW-0539">Nucleus</keyword>
<comment type="subcellular location">
    <subcellularLocation>
        <location evidence="1">Nucleus</location>
    </subcellularLocation>
</comment>
<comment type="similarity">
    <text evidence="2">Belongs to the SNF2/RAD54 helicase family. ISWI subfamily.</text>
</comment>
<keyword evidence="6" id="KW-0067">ATP-binding</keyword>
<evidence type="ECO:0000256" key="5">
    <source>
        <dbReference type="ARBA" id="ARBA00022806"/>
    </source>
</evidence>
<dbReference type="InterPro" id="IPR027417">
    <property type="entry name" value="P-loop_NTPase"/>
</dbReference>
<dbReference type="GO" id="GO:0005634">
    <property type="term" value="C:nucleus"/>
    <property type="evidence" value="ECO:0007669"/>
    <property type="project" value="UniProtKB-SubCell"/>
</dbReference>
<dbReference type="GO" id="GO:0005524">
    <property type="term" value="F:ATP binding"/>
    <property type="evidence" value="ECO:0007669"/>
    <property type="project" value="UniProtKB-KW"/>
</dbReference>
<evidence type="ECO:0000259" key="11">
    <source>
        <dbReference type="PROSITE" id="PS51192"/>
    </source>
</evidence>
<organism evidence="13 14">
    <name type="scientific">Stentor coeruleus</name>
    <dbReference type="NCBI Taxonomy" id="5963"/>
    <lineage>
        <taxon>Eukaryota</taxon>
        <taxon>Sar</taxon>
        <taxon>Alveolata</taxon>
        <taxon>Ciliophora</taxon>
        <taxon>Postciliodesmatophora</taxon>
        <taxon>Heterotrichea</taxon>
        <taxon>Heterotrichida</taxon>
        <taxon>Stentoridae</taxon>
        <taxon>Stentor</taxon>
    </lineage>
</organism>
<dbReference type="GO" id="GO:0034728">
    <property type="term" value="P:nucleosome organization"/>
    <property type="evidence" value="ECO:0007669"/>
    <property type="project" value="TreeGrafter"/>
</dbReference>
<evidence type="ECO:0000256" key="10">
    <source>
        <dbReference type="SAM" id="MobiDB-lite"/>
    </source>
</evidence>
<gene>
    <name evidence="13" type="ORF">SteCoe_29714</name>
</gene>
<evidence type="ECO:0000256" key="1">
    <source>
        <dbReference type="ARBA" id="ARBA00004123"/>
    </source>
</evidence>
<dbReference type="GO" id="GO:0000785">
    <property type="term" value="C:chromatin"/>
    <property type="evidence" value="ECO:0007669"/>
    <property type="project" value="TreeGrafter"/>
</dbReference>
<dbReference type="Proteomes" id="UP000187209">
    <property type="component" value="Unassembled WGS sequence"/>
</dbReference>
<dbReference type="InterPro" id="IPR038718">
    <property type="entry name" value="SNF2-like_sf"/>
</dbReference>
<dbReference type="SMART" id="SM00487">
    <property type="entry name" value="DEXDc"/>
    <property type="match status" value="1"/>
</dbReference>
<protein>
    <submittedName>
        <fullName evidence="13">Uncharacterized protein</fullName>
    </submittedName>
</protein>
<dbReference type="Gene3D" id="1.10.10.60">
    <property type="entry name" value="Homeodomain-like"/>
    <property type="match status" value="2"/>
</dbReference>
<dbReference type="PANTHER" id="PTHR45623:SF49">
    <property type="entry name" value="SWI_SNF-RELATED MATRIX-ASSOCIATED ACTIN-DEPENDENT REGULATOR OF CHROMATIN SUBFAMILY A MEMBER 5"/>
    <property type="match status" value="1"/>
</dbReference>
<evidence type="ECO:0000256" key="3">
    <source>
        <dbReference type="ARBA" id="ARBA00022741"/>
    </source>
</evidence>
<feature type="domain" description="Helicase ATP-binding" evidence="11">
    <location>
        <begin position="130"/>
        <end position="295"/>
    </location>
</feature>
<dbReference type="InterPro" id="IPR015195">
    <property type="entry name" value="SLIDE"/>
</dbReference>
<dbReference type="InterPro" id="IPR014001">
    <property type="entry name" value="Helicase_ATP-bd"/>
</dbReference>
<dbReference type="Pfam" id="PF00176">
    <property type="entry name" value="SNF2-rel_dom"/>
    <property type="match status" value="1"/>
</dbReference>
<accession>A0A1R2B587</accession>
<keyword evidence="4" id="KW-0378">Hydrolase</keyword>
<dbReference type="PROSITE" id="PS51194">
    <property type="entry name" value="HELICASE_CTER"/>
    <property type="match status" value="1"/>
</dbReference>
<dbReference type="GO" id="GO:0003682">
    <property type="term" value="F:chromatin binding"/>
    <property type="evidence" value="ECO:0007669"/>
    <property type="project" value="TreeGrafter"/>
</dbReference>
<sequence length="968" mass="113444">MEPEANSPISDGSNSLEDTLKHHQNFAKKLKIEQKKFIKQSKDQNEKLGYLLSQAEHYANFLFNGEYNLSSETAQKRNNRKKRIIRSKDDDDIIDDMSYERKLTRINSQPSIIKNGELRSYQIDGVNWLISLYRTGINGILADEMGLGKTIQTIAFLAYLREQEGIKGPHLIVVPKSTLGNWIKEFDKWCPIIKTVKLIAAKPYREEIIKNELVPGKFDVCITSYEGINLCHSTLKKFTWKFLIIDEAHKIKNDESNLSQLIRKLGTINRLLITGTPLQNNLHELWSLLNFLLPDLFASSSDFDEWFNLGAEEGLSENEIERKNVKMVQQLHKILKPFILRRTKLEVERGIPPKKEIIVTTGMTPMQKDLYKKILTNELCKQDNKSHYLNIVMQLRKVCNHPYLFPKVEDETENDYGEHLILNSGKMKLIDRLLAKLKDQNSQILIFSQMTTMLDILEDYCNYREYKFCRLDGTTDIYEREKMMSKFTKPGSKYFIFLLSTRAGGLGINLASADTVIIFDSDWNPQMDLQAMDRAHRIGQTKQVNVYRLVTKDSLEERMIERQCLRLKLDSLVIQTGRLAPRHKSLDKEELQEMLHYGADQIFNAIADDSDITEEELALILQRGEQKLNHISNELEIQLEKKKNLIDFESKIDMWNFESIDYSKKRKEESRDVIQKAIHDKILEELNARRERKMQTIYNLDSKFSFNTSGSSKPKEFKPAPDFKFYENRIRLIELQKKDFAKEINEEEKVELEKLLSTGFDWNRKDYNAFIKACELYGKDEYPMIAEVMGNKNEEQVKKYSEVFWSRLDELADKEKIIKTIEKRESLVEKHKHSQIILDQKFSQYKDPWRDLTFDTTSSHKSRIFTNENDRYLICMAKLVGYGNWDVLKSRIRKSFMFKFDYMLRSRTSGELQRRVDSLIRILEKEIEEKKNPPELGKRKKEASGEPPLVKVQKTVESHGIEDFFTAK</sequence>
<evidence type="ECO:0000256" key="8">
    <source>
        <dbReference type="ARBA" id="ARBA00023125"/>
    </source>
</evidence>
<dbReference type="GO" id="GO:0042393">
    <property type="term" value="F:histone binding"/>
    <property type="evidence" value="ECO:0007669"/>
    <property type="project" value="TreeGrafter"/>
</dbReference>
<dbReference type="GO" id="GO:0016887">
    <property type="term" value="F:ATP hydrolysis activity"/>
    <property type="evidence" value="ECO:0007669"/>
    <property type="project" value="TreeGrafter"/>
</dbReference>
<dbReference type="EMBL" id="MPUH01000942">
    <property type="protein sequence ID" value="OMJ71951.1"/>
    <property type="molecule type" value="Genomic_DNA"/>
</dbReference>
<dbReference type="GO" id="GO:0003677">
    <property type="term" value="F:DNA binding"/>
    <property type="evidence" value="ECO:0007669"/>
    <property type="project" value="UniProtKB-KW"/>
</dbReference>
<dbReference type="CDD" id="cd00167">
    <property type="entry name" value="SANT"/>
    <property type="match status" value="1"/>
</dbReference>
<keyword evidence="7" id="KW-0156">Chromatin regulator</keyword>
<dbReference type="SMART" id="SM00717">
    <property type="entry name" value="SANT"/>
    <property type="match status" value="2"/>
</dbReference>
<dbReference type="FunFam" id="3.40.50.10810:FF:000005">
    <property type="entry name" value="Photoperiod-independent early flowering 1"/>
    <property type="match status" value="1"/>
</dbReference>
<evidence type="ECO:0000256" key="7">
    <source>
        <dbReference type="ARBA" id="ARBA00022853"/>
    </source>
</evidence>
<dbReference type="PANTHER" id="PTHR45623">
    <property type="entry name" value="CHROMODOMAIN-HELICASE-DNA-BINDING PROTEIN 3-RELATED-RELATED"/>
    <property type="match status" value="1"/>
</dbReference>
<dbReference type="SUPFAM" id="SSF46689">
    <property type="entry name" value="Homeodomain-like"/>
    <property type="match status" value="2"/>
</dbReference>
<reference evidence="13 14" key="1">
    <citation type="submission" date="2016-11" db="EMBL/GenBank/DDBJ databases">
        <title>The macronuclear genome of Stentor coeruleus: a giant cell with tiny introns.</title>
        <authorList>
            <person name="Slabodnick M."/>
            <person name="Ruby J.G."/>
            <person name="Reiff S.B."/>
            <person name="Swart E.C."/>
            <person name="Gosai S."/>
            <person name="Prabakaran S."/>
            <person name="Witkowska E."/>
            <person name="Larue G.E."/>
            <person name="Fisher S."/>
            <person name="Freeman R.M."/>
            <person name="Gunawardena J."/>
            <person name="Chu W."/>
            <person name="Stover N.A."/>
            <person name="Gregory B.D."/>
            <person name="Nowacki M."/>
            <person name="Derisi J."/>
            <person name="Roy S.W."/>
            <person name="Marshall W.F."/>
            <person name="Sood P."/>
        </authorList>
    </citation>
    <scope>NUCLEOTIDE SEQUENCE [LARGE SCALE GENOMIC DNA]</scope>
    <source>
        <strain evidence="13">WM001</strain>
    </source>
</reference>
<dbReference type="InterPro" id="IPR001005">
    <property type="entry name" value="SANT/Myb"/>
</dbReference>
<evidence type="ECO:0000256" key="6">
    <source>
        <dbReference type="ARBA" id="ARBA00022840"/>
    </source>
</evidence>
<dbReference type="PROSITE" id="PS51192">
    <property type="entry name" value="HELICASE_ATP_BIND_1"/>
    <property type="match status" value="1"/>
</dbReference>
<dbReference type="InterPro" id="IPR009057">
    <property type="entry name" value="Homeodomain-like_sf"/>
</dbReference>
<dbReference type="SMART" id="SM00490">
    <property type="entry name" value="HELICc"/>
    <property type="match status" value="1"/>
</dbReference>
<evidence type="ECO:0000256" key="4">
    <source>
        <dbReference type="ARBA" id="ARBA00022801"/>
    </source>
</evidence>
<keyword evidence="3" id="KW-0547">Nucleotide-binding</keyword>
<evidence type="ECO:0000313" key="13">
    <source>
        <dbReference type="EMBL" id="OMJ71951.1"/>
    </source>
</evidence>
<dbReference type="GO" id="GO:0004386">
    <property type="term" value="F:helicase activity"/>
    <property type="evidence" value="ECO:0007669"/>
    <property type="project" value="UniProtKB-KW"/>
</dbReference>
<dbReference type="AlphaFoldDB" id="A0A1R2B587"/>
<feature type="region of interest" description="Disordered" evidence="10">
    <location>
        <begin position="931"/>
        <end position="952"/>
    </location>
</feature>
<evidence type="ECO:0000256" key="9">
    <source>
        <dbReference type="ARBA" id="ARBA00023242"/>
    </source>
</evidence>
<dbReference type="Pfam" id="PF09111">
    <property type="entry name" value="SLIDE"/>
    <property type="match status" value="1"/>
</dbReference>
<dbReference type="Gene3D" id="3.40.50.10810">
    <property type="entry name" value="Tandem AAA-ATPase domain"/>
    <property type="match status" value="1"/>
</dbReference>
<keyword evidence="8" id="KW-0238">DNA-binding</keyword>
<dbReference type="CDD" id="cd18793">
    <property type="entry name" value="SF2_C_SNF"/>
    <property type="match status" value="1"/>
</dbReference>
<feature type="domain" description="Helicase C-terminal" evidence="12">
    <location>
        <begin position="429"/>
        <end position="580"/>
    </location>
</feature>
<name>A0A1R2B587_9CILI</name>
<dbReference type="InterPro" id="IPR001650">
    <property type="entry name" value="Helicase_C-like"/>
</dbReference>
<keyword evidence="14" id="KW-1185">Reference proteome</keyword>
<dbReference type="OrthoDB" id="5857104at2759"/>
<comment type="caution">
    <text evidence="13">The sequence shown here is derived from an EMBL/GenBank/DDBJ whole genome shotgun (WGS) entry which is preliminary data.</text>
</comment>
<dbReference type="InterPro" id="IPR000330">
    <property type="entry name" value="SNF2_N"/>
</dbReference>
<dbReference type="InterPro" id="IPR049730">
    <property type="entry name" value="SNF2/RAD54-like_C"/>
</dbReference>
<proteinExistence type="inferred from homology"/>
<dbReference type="Pfam" id="PF00271">
    <property type="entry name" value="Helicase_C"/>
    <property type="match status" value="1"/>
</dbReference>
<evidence type="ECO:0000259" key="12">
    <source>
        <dbReference type="PROSITE" id="PS51194"/>
    </source>
</evidence>
<dbReference type="Gene3D" id="3.40.50.300">
    <property type="entry name" value="P-loop containing nucleotide triphosphate hydrolases"/>
    <property type="match status" value="1"/>
</dbReference>
<keyword evidence="5" id="KW-0347">Helicase</keyword>